<reference evidence="2" key="1">
    <citation type="submission" date="2020-05" db="EMBL/GenBank/DDBJ databases">
        <authorList>
            <person name="Chiriac C."/>
            <person name="Salcher M."/>
            <person name="Ghai R."/>
            <person name="Kavagutti S V."/>
        </authorList>
    </citation>
    <scope>NUCLEOTIDE SEQUENCE</scope>
</reference>
<dbReference type="EMBL" id="CAEMXZ010000188">
    <property type="protein sequence ID" value="CAB4324658.1"/>
    <property type="molecule type" value="Genomic_DNA"/>
</dbReference>
<keyword evidence="1" id="KW-1133">Transmembrane helix</keyword>
<keyword evidence="1" id="KW-0472">Membrane</keyword>
<accession>A0A6J5YLS2</accession>
<name>A0A6J5YLS2_9ZZZZ</name>
<gene>
    <name evidence="2" type="ORF">UFOPK1392_02434</name>
</gene>
<dbReference type="AlphaFoldDB" id="A0A6J5YLS2"/>
<feature type="transmembrane region" description="Helical" evidence="1">
    <location>
        <begin position="24"/>
        <end position="43"/>
    </location>
</feature>
<evidence type="ECO:0000256" key="1">
    <source>
        <dbReference type="SAM" id="Phobius"/>
    </source>
</evidence>
<proteinExistence type="predicted"/>
<organism evidence="2">
    <name type="scientific">freshwater metagenome</name>
    <dbReference type="NCBI Taxonomy" id="449393"/>
    <lineage>
        <taxon>unclassified sequences</taxon>
        <taxon>metagenomes</taxon>
        <taxon>ecological metagenomes</taxon>
    </lineage>
</organism>
<evidence type="ECO:0000313" key="2">
    <source>
        <dbReference type="EMBL" id="CAB4324658.1"/>
    </source>
</evidence>
<keyword evidence="1" id="KW-0812">Transmembrane</keyword>
<protein>
    <submittedName>
        <fullName evidence="2">Unannotated protein</fullName>
    </submittedName>
</protein>
<sequence length="62" mass="6425">MSSEESIDFVVPGFVGWLLRRHPLVTFSAGAIGAFACGVILLLSNPAGVFSTGDEYGPSAPL</sequence>